<sequence>MKKLLISCFVLFIGGLYAQNQSMTSGVARTSAWTFGGNVGVSGGNGGLGIFISPRVGYKLTPDLEATAIANYTFLNSSSYRNSMFGIGPAINYYLGRYAYFHSSFQHYMISQYHKNTRKTFKTNEDALYIGGGYMQNIGGNAYLQVGASYNVLYKKDKSAFSGGFVPNIGVVIGL</sequence>
<gene>
    <name evidence="1" type="ORF">CCAN12_410002</name>
</gene>
<dbReference type="RefSeq" id="WP_041998924.1">
    <property type="nucleotide sequence ID" value="NZ_CP022382.1"/>
</dbReference>
<protein>
    <submittedName>
        <fullName evidence="1">Uncharacterized protein</fullName>
    </submittedName>
</protein>
<name>A0A0B7H624_9FLAO</name>
<reference evidence="1 2" key="1">
    <citation type="submission" date="2015-01" db="EMBL/GenBank/DDBJ databases">
        <authorList>
            <person name="Xiang T."/>
            <person name="Song Y."/>
            <person name="Huang L."/>
            <person name="Wang B."/>
            <person name="Wu P."/>
        </authorList>
    </citation>
    <scope>NUCLEOTIDE SEQUENCE [LARGE SCALE GENOMIC DNA]</scope>
    <source>
        <strain evidence="1 2">Cc12</strain>
    </source>
</reference>
<accession>A0A0B7H624</accession>
<dbReference type="Proteomes" id="UP000044026">
    <property type="component" value="Unassembled WGS sequence"/>
</dbReference>
<dbReference type="GeneID" id="69579442"/>
<organism evidence="1 2">
    <name type="scientific">Capnocytophaga canimorsus</name>
    <dbReference type="NCBI Taxonomy" id="28188"/>
    <lineage>
        <taxon>Bacteria</taxon>
        <taxon>Pseudomonadati</taxon>
        <taxon>Bacteroidota</taxon>
        <taxon>Flavobacteriia</taxon>
        <taxon>Flavobacteriales</taxon>
        <taxon>Flavobacteriaceae</taxon>
        <taxon>Capnocytophaga</taxon>
    </lineage>
</organism>
<dbReference type="EMBL" id="CDOE01000036">
    <property type="protein sequence ID" value="CEN33372.1"/>
    <property type="molecule type" value="Genomic_DNA"/>
</dbReference>
<evidence type="ECO:0000313" key="2">
    <source>
        <dbReference type="Proteomes" id="UP000044026"/>
    </source>
</evidence>
<evidence type="ECO:0000313" key="1">
    <source>
        <dbReference type="EMBL" id="CEN33372.1"/>
    </source>
</evidence>
<dbReference type="AlphaFoldDB" id="A0A0B7H624"/>
<proteinExistence type="predicted"/>